<feature type="domain" description="Aminotransferase class V" evidence="2">
    <location>
        <begin position="27"/>
        <end position="331"/>
    </location>
</feature>
<evidence type="ECO:0000259" key="2">
    <source>
        <dbReference type="Pfam" id="PF00266"/>
    </source>
</evidence>
<dbReference type="InterPro" id="IPR000192">
    <property type="entry name" value="Aminotrans_V_dom"/>
</dbReference>
<evidence type="ECO:0000256" key="1">
    <source>
        <dbReference type="ARBA" id="ARBA00022898"/>
    </source>
</evidence>
<dbReference type="Gene3D" id="3.90.1150.10">
    <property type="entry name" value="Aspartate Aminotransferase, domain 1"/>
    <property type="match status" value="1"/>
</dbReference>
<evidence type="ECO:0000313" key="3">
    <source>
        <dbReference type="EMBL" id="RXR05909.1"/>
    </source>
</evidence>
<evidence type="ECO:0000313" key="4">
    <source>
        <dbReference type="Proteomes" id="UP000289784"/>
    </source>
</evidence>
<dbReference type="Proteomes" id="UP000289784">
    <property type="component" value="Unassembled WGS sequence"/>
</dbReference>
<dbReference type="RefSeq" id="WP_129470821.1">
    <property type="nucleotide sequence ID" value="NZ_SAWZ01000004.1"/>
</dbReference>
<organism evidence="3 4">
    <name type="scientific">Pseudoxanthomonas composti</name>
    <dbReference type="NCBI Taxonomy" id="2137479"/>
    <lineage>
        <taxon>Bacteria</taxon>
        <taxon>Pseudomonadati</taxon>
        <taxon>Pseudomonadota</taxon>
        <taxon>Gammaproteobacteria</taxon>
        <taxon>Lysobacterales</taxon>
        <taxon>Lysobacteraceae</taxon>
        <taxon>Pseudoxanthomonas</taxon>
    </lineage>
</organism>
<keyword evidence="4" id="KW-1185">Reference proteome</keyword>
<dbReference type="GO" id="GO:0008483">
    <property type="term" value="F:transaminase activity"/>
    <property type="evidence" value="ECO:0007669"/>
    <property type="project" value="UniProtKB-KW"/>
</dbReference>
<gene>
    <name evidence="3" type="ORF">EPA99_08610</name>
</gene>
<dbReference type="OrthoDB" id="9764293at2"/>
<comment type="caution">
    <text evidence="3">The sequence shown here is derived from an EMBL/GenBank/DDBJ whole genome shotgun (WGS) entry which is preliminary data.</text>
</comment>
<dbReference type="EMBL" id="SAWZ01000004">
    <property type="protein sequence ID" value="RXR05909.1"/>
    <property type="molecule type" value="Genomic_DNA"/>
</dbReference>
<dbReference type="Gene3D" id="3.40.640.10">
    <property type="entry name" value="Type I PLP-dependent aspartate aminotransferase-like (Major domain)"/>
    <property type="match status" value="1"/>
</dbReference>
<sequence>MSALSQSVPTAAWSDRRAAFALPDEVIYLDAASKAARLIAVQDAAHAAIDAGATPWLTPHAAWMAQIEHTRALAADTLFGGDVDGVAMVPSAAYGLATAANTLPLRRGQCVLVLEGQFPSNLMVWQQCCARVGAQVLAAQPVGQETLTDAVLRMVERTPALGIVSLPHCYWHDGQVLDLDRISAAVHARGSALVLDLSQSLGVLPLALARWQPDFVVSVGYKWLLGPMGLSWLWAHPRWREQGEPIEHHWIARDAGQAWEFPIDAPPPYQPGARRFDAGGISDPLRLAMAAAGLAQLQHWQPARIAAELGRVTTALDAALQTAGLAAWITPGHAPHLTGLRVPAARLEAVAQAFSAHQIFYSRRQGGLRLAPYLTVDPAQMARVVEIAAGAR</sequence>
<protein>
    <submittedName>
        <fullName evidence="3">Aminotransferase class V-fold PLP-dependent enzyme</fullName>
    </submittedName>
</protein>
<dbReference type="InterPro" id="IPR015421">
    <property type="entry name" value="PyrdxlP-dep_Trfase_major"/>
</dbReference>
<accession>A0A4Q1JUV5</accession>
<reference evidence="3 4" key="1">
    <citation type="submission" date="2019-01" db="EMBL/GenBank/DDBJ databases">
        <title>Pseudoxanthomonas composti sp. nov., isolated from compost.</title>
        <authorList>
            <person name="Yang G."/>
        </authorList>
    </citation>
    <scope>NUCLEOTIDE SEQUENCE [LARGE SCALE GENOMIC DNA]</scope>
    <source>
        <strain evidence="3 4">GSS15</strain>
    </source>
</reference>
<dbReference type="PANTHER" id="PTHR43586">
    <property type="entry name" value="CYSTEINE DESULFURASE"/>
    <property type="match status" value="1"/>
</dbReference>
<proteinExistence type="predicted"/>
<dbReference type="AlphaFoldDB" id="A0A4Q1JUV5"/>
<dbReference type="PANTHER" id="PTHR43586:SF15">
    <property type="entry name" value="BLR3095 PROTEIN"/>
    <property type="match status" value="1"/>
</dbReference>
<keyword evidence="1" id="KW-0663">Pyridoxal phosphate</keyword>
<keyword evidence="3" id="KW-0808">Transferase</keyword>
<name>A0A4Q1JUV5_9GAMM</name>
<dbReference type="Pfam" id="PF00266">
    <property type="entry name" value="Aminotran_5"/>
    <property type="match status" value="1"/>
</dbReference>
<keyword evidence="3" id="KW-0032">Aminotransferase</keyword>
<dbReference type="InterPro" id="IPR015424">
    <property type="entry name" value="PyrdxlP-dep_Trfase"/>
</dbReference>
<dbReference type="SUPFAM" id="SSF53383">
    <property type="entry name" value="PLP-dependent transferases"/>
    <property type="match status" value="1"/>
</dbReference>
<dbReference type="InterPro" id="IPR015422">
    <property type="entry name" value="PyrdxlP-dep_Trfase_small"/>
</dbReference>